<reference evidence="2 3" key="1">
    <citation type="submission" date="2016-04" db="EMBL/GenBank/DDBJ databases">
        <title>Genome analyses suggest a sexual origin of heterokaryosis in a supposedly ancient asexual fungus.</title>
        <authorList>
            <person name="Ropars J."/>
            <person name="Sedzielewska K."/>
            <person name="Noel J."/>
            <person name="Charron P."/>
            <person name="Farinelli L."/>
            <person name="Marton T."/>
            <person name="Kruger M."/>
            <person name="Pelin A."/>
            <person name="Brachmann A."/>
            <person name="Corradi N."/>
        </authorList>
    </citation>
    <scope>NUCLEOTIDE SEQUENCE [LARGE SCALE GENOMIC DNA]</scope>
    <source>
        <strain evidence="2 3">A5</strain>
    </source>
</reference>
<reference evidence="2 3" key="2">
    <citation type="submission" date="2017-09" db="EMBL/GenBank/DDBJ databases">
        <title>Extensive intraspecific genome diversity in a model arbuscular mycorrhizal fungus.</title>
        <authorList>
            <person name="Chen E.C."/>
            <person name="Morin E."/>
            <person name="Beaudet D."/>
            <person name="Noel J."/>
            <person name="Ndikumana S."/>
            <person name="Charron P."/>
            <person name="St-Onge C."/>
            <person name="Giorgi J."/>
            <person name="Grigoriev I.V."/>
            <person name="Roux C."/>
            <person name="Martin F.M."/>
            <person name="Corradi N."/>
        </authorList>
    </citation>
    <scope>NUCLEOTIDE SEQUENCE [LARGE SCALE GENOMIC DNA]</scope>
    <source>
        <strain evidence="2 3">A5</strain>
    </source>
</reference>
<organism evidence="2 3">
    <name type="scientific">Rhizophagus irregularis</name>
    <dbReference type="NCBI Taxonomy" id="588596"/>
    <lineage>
        <taxon>Eukaryota</taxon>
        <taxon>Fungi</taxon>
        <taxon>Fungi incertae sedis</taxon>
        <taxon>Mucoromycota</taxon>
        <taxon>Glomeromycotina</taxon>
        <taxon>Glomeromycetes</taxon>
        <taxon>Glomerales</taxon>
        <taxon>Glomeraceae</taxon>
        <taxon>Rhizophagus</taxon>
    </lineage>
</organism>
<dbReference type="AlphaFoldDB" id="A0A2N0QER2"/>
<dbReference type="VEuPathDB" id="FungiDB:FUN_009978"/>
<gene>
    <name evidence="2" type="ORF">RhiirA5_405758</name>
</gene>
<evidence type="ECO:0000256" key="1">
    <source>
        <dbReference type="SAM" id="Coils"/>
    </source>
</evidence>
<dbReference type="VEuPathDB" id="FungiDB:RhiirFUN_010852"/>
<proteinExistence type="predicted"/>
<feature type="coiled-coil region" evidence="1">
    <location>
        <begin position="103"/>
        <end position="130"/>
    </location>
</feature>
<accession>A0A2N0QER2</accession>
<comment type="caution">
    <text evidence="2">The sequence shown here is derived from an EMBL/GenBank/DDBJ whole genome shotgun (WGS) entry which is preliminary data.</text>
</comment>
<evidence type="ECO:0000313" key="3">
    <source>
        <dbReference type="Proteomes" id="UP000232722"/>
    </source>
</evidence>
<dbReference type="Proteomes" id="UP000232722">
    <property type="component" value="Unassembled WGS sequence"/>
</dbReference>
<sequence>MPCRHSKTSSKKLQAQFKALKAAHKSQVHQFKDGILSLTNLVFLLSYLITQNQVQSLQKEVTTLTEFEILQSEQIRQQEEETQFHNELWAIVQKECWEAQKKVIQQDKEIVELKKKLGQLKKDYEIATLTWHAPVSHFFQIPERLMEYKSDEDLTDSSFSTTSYD</sequence>
<dbReference type="VEuPathDB" id="FungiDB:RhiirA1_492639"/>
<protein>
    <submittedName>
        <fullName evidence="2">Uncharacterized protein</fullName>
    </submittedName>
</protein>
<dbReference type="EMBL" id="LLXJ01000011">
    <property type="protein sequence ID" value="PKC17576.1"/>
    <property type="molecule type" value="Genomic_DNA"/>
</dbReference>
<keyword evidence="1" id="KW-0175">Coiled coil</keyword>
<name>A0A2N0QER2_9GLOM</name>
<evidence type="ECO:0000313" key="2">
    <source>
        <dbReference type="EMBL" id="PKC17576.1"/>
    </source>
</evidence>